<protein>
    <submittedName>
        <fullName evidence="2">Uncharacterized protein</fullName>
    </submittedName>
</protein>
<evidence type="ECO:0000313" key="3">
    <source>
        <dbReference type="Proteomes" id="UP000019439"/>
    </source>
</evidence>
<dbReference type="EMBL" id="CP007230">
    <property type="protein sequence ID" value="AHK21886.1"/>
    <property type="molecule type" value="Genomic_DNA"/>
</dbReference>
<gene>
    <name evidence="2" type="ORF">BF17_00720</name>
</gene>
<keyword evidence="1" id="KW-0812">Transmembrane</keyword>
<reference evidence="2 3" key="1">
    <citation type="journal article" date="2014" name="Genome Announc.">
        <title>Genome Sequence of Yersinia similis Y228T, a Member of the Yersinia pseudotuberculosis Complex.</title>
        <authorList>
            <person name="Sprague L.D."/>
            <person name="Neubauer H."/>
        </authorList>
    </citation>
    <scope>NUCLEOTIDE SEQUENCE [LARGE SCALE GENOMIC DNA]</scope>
    <source>
        <strain evidence="2 3">228</strain>
    </source>
</reference>
<evidence type="ECO:0000313" key="2">
    <source>
        <dbReference type="EMBL" id="AHK21886.1"/>
    </source>
</evidence>
<keyword evidence="3" id="KW-1185">Reference proteome</keyword>
<accession>A0ABM5Q3E4</accession>
<keyword evidence="1" id="KW-0472">Membrane</keyword>
<sequence>MKSEQLKALRYPEPIVCVKTSAKAYLQEGETVYTVWQNPNGCSIIPFVLEAAAMFAVSLFGLFMGLTEAAASCVQICSRQICHPNH</sequence>
<organism evidence="2 3">
    <name type="scientific">Yersinia similis</name>
    <dbReference type="NCBI Taxonomy" id="367190"/>
    <lineage>
        <taxon>Bacteria</taxon>
        <taxon>Pseudomonadati</taxon>
        <taxon>Pseudomonadota</taxon>
        <taxon>Gammaproteobacteria</taxon>
        <taxon>Enterobacterales</taxon>
        <taxon>Yersiniaceae</taxon>
        <taxon>Yersinia</taxon>
    </lineage>
</organism>
<dbReference type="Proteomes" id="UP000019439">
    <property type="component" value="Chromosome"/>
</dbReference>
<keyword evidence="1" id="KW-1133">Transmembrane helix</keyword>
<feature type="transmembrane region" description="Helical" evidence="1">
    <location>
        <begin position="44"/>
        <end position="66"/>
    </location>
</feature>
<name>A0ABM5Q3E4_9GAMM</name>
<evidence type="ECO:0000256" key="1">
    <source>
        <dbReference type="SAM" id="Phobius"/>
    </source>
</evidence>
<proteinExistence type="predicted"/>